<dbReference type="AlphaFoldDB" id="A0A6S6SRD7"/>
<feature type="signal peptide" evidence="1">
    <location>
        <begin position="1"/>
        <end position="27"/>
    </location>
</feature>
<sequence length="355" mass="39743">MTKITSIFDRIKTLFLLLVVMSIASGATNLTCSDGYTKYLNNIFTSGSNTSTNLVSNLFELDADIIEFDVEKIWTYDGDEQLQDKEQFKLLFTDADDTVLAETKYTNDIDNTAGSVGNTQFTNLGTTVLPLGKKWLKLVHRASAQYADNLNYANSVKFKGLCYKATKAPKPTGAKCYALTDNSPDLHEFFVNPDTNPLPSPYIQKVDRTFNGEGSAYRASDKKVYSFQNNGTFSDLYSIEVETGKSEKVVSKLLESDVDGAAFYIERTTNREVLYILAGQDKSKLYAFYVDNWTSVNTYPKKVMGMSDLDSLAIDRNTGKAYSIDDYNYNDKAPKLYELDLLSAEATYKFTLAEV</sequence>
<organism evidence="2">
    <name type="scientific">uncultured Sulfurovum sp</name>
    <dbReference type="NCBI Taxonomy" id="269237"/>
    <lineage>
        <taxon>Bacteria</taxon>
        <taxon>Pseudomonadati</taxon>
        <taxon>Campylobacterota</taxon>
        <taxon>Epsilonproteobacteria</taxon>
        <taxon>Campylobacterales</taxon>
        <taxon>Sulfurovaceae</taxon>
        <taxon>Sulfurovum</taxon>
        <taxon>environmental samples</taxon>
    </lineage>
</organism>
<evidence type="ECO:0000313" key="2">
    <source>
        <dbReference type="EMBL" id="CAA6812999.1"/>
    </source>
</evidence>
<reference evidence="2" key="1">
    <citation type="submission" date="2020-01" db="EMBL/GenBank/DDBJ databases">
        <authorList>
            <person name="Meier V. D."/>
            <person name="Meier V D."/>
        </authorList>
    </citation>
    <scope>NUCLEOTIDE SEQUENCE</scope>
    <source>
        <strain evidence="2">HLG_WM_MAG_02</strain>
    </source>
</reference>
<keyword evidence="1" id="KW-0732">Signal</keyword>
<protein>
    <submittedName>
        <fullName evidence="2">Uncharacterized protein</fullName>
    </submittedName>
</protein>
<proteinExistence type="predicted"/>
<feature type="chain" id="PRO_5027946961" evidence="1">
    <location>
        <begin position="28"/>
        <end position="355"/>
    </location>
</feature>
<feature type="non-terminal residue" evidence="2">
    <location>
        <position position="355"/>
    </location>
</feature>
<gene>
    <name evidence="2" type="ORF">HELGO_WM15815</name>
</gene>
<evidence type="ECO:0000256" key="1">
    <source>
        <dbReference type="SAM" id="SignalP"/>
    </source>
</evidence>
<dbReference type="EMBL" id="CACVAZ010000078">
    <property type="protein sequence ID" value="CAA6812999.1"/>
    <property type="molecule type" value="Genomic_DNA"/>
</dbReference>
<name>A0A6S6SRD7_9BACT</name>
<accession>A0A6S6SRD7</accession>